<evidence type="ECO:0000313" key="4">
    <source>
        <dbReference type="Proteomes" id="UP000253472"/>
    </source>
</evidence>
<dbReference type="InterPro" id="IPR036956">
    <property type="entry name" value="Impact_N_sf"/>
</dbReference>
<protein>
    <recommendedName>
        <fullName evidence="2">Impact N-terminal domain-containing protein</fullName>
    </recommendedName>
</protein>
<dbReference type="Pfam" id="PF01205">
    <property type="entry name" value="Impact_N"/>
    <property type="match status" value="1"/>
</dbReference>
<dbReference type="InterPro" id="IPR023582">
    <property type="entry name" value="Impact"/>
</dbReference>
<reference evidence="3 4" key="1">
    <citation type="submission" date="2018-06" db="EMBL/GenBank/DDBJ databases">
        <title>Whole genome sequencing of Candida tropicalis (genome annotated by CSBL at Korea University).</title>
        <authorList>
            <person name="Ahn J."/>
        </authorList>
    </citation>
    <scope>NUCLEOTIDE SEQUENCE [LARGE SCALE GENOMIC DNA]</scope>
    <source>
        <strain evidence="3 4">ATCC 20962</strain>
    </source>
</reference>
<evidence type="ECO:0000256" key="1">
    <source>
        <dbReference type="ARBA" id="ARBA00007665"/>
    </source>
</evidence>
<dbReference type="PANTHER" id="PTHR16301">
    <property type="entry name" value="IMPACT-RELATED"/>
    <property type="match status" value="1"/>
</dbReference>
<name>A0A367YGR3_9ASCO</name>
<dbReference type="STRING" id="5486.A0A367YGR3"/>
<keyword evidence="4" id="KW-1185">Reference proteome</keyword>
<accession>A0A367YGR3</accession>
<dbReference type="InterPro" id="IPR020568">
    <property type="entry name" value="Ribosomal_Su5_D2-typ_SF"/>
</dbReference>
<feature type="domain" description="Impact N-terminal" evidence="2">
    <location>
        <begin position="22"/>
        <end position="127"/>
    </location>
</feature>
<gene>
    <name evidence="3" type="ORF">Cantr_00993</name>
</gene>
<organism evidence="3 4">
    <name type="scientific">Candida viswanathii</name>
    <dbReference type="NCBI Taxonomy" id="5486"/>
    <lineage>
        <taxon>Eukaryota</taxon>
        <taxon>Fungi</taxon>
        <taxon>Dikarya</taxon>
        <taxon>Ascomycota</taxon>
        <taxon>Saccharomycotina</taxon>
        <taxon>Pichiomycetes</taxon>
        <taxon>Debaryomycetaceae</taxon>
        <taxon>Candida/Lodderomyces clade</taxon>
        <taxon>Candida</taxon>
    </lineage>
</organism>
<comment type="caution">
    <text evidence="3">The sequence shown here is derived from an EMBL/GenBank/DDBJ whole genome shotgun (WGS) entry which is preliminary data.</text>
</comment>
<dbReference type="GO" id="GO:0006446">
    <property type="term" value="P:regulation of translational initiation"/>
    <property type="evidence" value="ECO:0007669"/>
    <property type="project" value="TreeGrafter"/>
</dbReference>
<dbReference type="Gene3D" id="3.30.230.30">
    <property type="entry name" value="Impact, N-terminal domain"/>
    <property type="match status" value="1"/>
</dbReference>
<dbReference type="InterPro" id="IPR001498">
    <property type="entry name" value="Impact_N"/>
</dbReference>
<sequence length="137" mass="15812">MFRQPRLLQKYIWNASEVIVDRKSKFQARHVELKNPDEIPQILDAFLKEHKSISRAASHPHMLAWRVEKDKQTIQGFKDNGEKGAGMRILETLIKHNATNVLIIVTRWYGGNPIGSSRYRHIVNSTLNSLRIGNKIS</sequence>
<dbReference type="AlphaFoldDB" id="A0A367YGR3"/>
<evidence type="ECO:0000259" key="2">
    <source>
        <dbReference type="Pfam" id="PF01205"/>
    </source>
</evidence>
<dbReference type="GO" id="GO:0140469">
    <property type="term" value="P:GCN2-mediated signaling"/>
    <property type="evidence" value="ECO:0007669"/>
    <property type="project" value="TreeGrafter"/>
</dbReference>
<dbReference type="EMBL" id="QLNQ01000021">
    <property type="protein sequence ID" value="RCK65064.1"/>
    <property type="molecule type" value="Genomic_DNA"/>
</dbReference>
<proteinExistence type="inferred from homology"/>
<dbReference type="GO" id="GO:0005737">
    <property type="term" value="C:cytoplasm"/>
    <property type="evidence" value="ECO:0007669"/>
    <property type="project" value="TreeGrafter"/>
</dbReference>
<comment type="similarity">
    <text evidence="1">Belongs to the IMPACT family.</text>
</comment>
<dbReference type="OrthoDB" id="69641at2759"/>
<dbReference type="Proteomes" id="UP000253472">
    <property type="component" value="Unassembled WGS sequence"/>
</dbReference>
<evidence type="ECO:0000313" key="3">
    <source>
        <dbReference type="EMBL" id="RCK65064.1"/>
    </source>
</evidence>
<dbReference type="PANTHER" id="PTHR16301:SF17">
    <property type="entry name" value="IMPACT FAMILY MEMBER YDL177C"/>
    <property type="match status" value="1"/>
</dbReference>
<dbReference type="SUPFAM" id="SSF54211">
    <property type="entry name" value="Ribosomal protein S5 domain 2-like"/>
    <property type="match status" value="1"/>
</dbReference>